<comment type="caution">
    <text evidence="1">The sequence shown here is derived from an EMBL/GenBank/DDBJ whole genome shotgun (WGS) entry which is preliminary data.</text>
</comment>
<name>A0AAV9ZN76_9AGAR</name>
<sequence length="143" mass="16535">VKDASTLRRHLERYHQPAYYKWCKTENFLSMLPKDTKARKLKAEVAKKRQLTLDGQLVPRPPATKKLIYTHERFAEAAVRWMIATDQSLSALANEYFIVMIDTAALATNGVEIPGRHASRATVMRLFKENLWRLKALFNVCVF</sequence>
<proteinExistence type="predicted"/>
<evidence type="ECO:0000313" key="2">
    <source>
        <dbReference type="Proteomes" id="UP001362999"/>
    </source>
</evidence>
<dbReference type="EMBL" id="JAWWNJ010000126">
    <property type="protein sequence ID" value="KAK6987995.1"/>
    <property type="molecule type" value="Genomic_DNA"/>
</dbReference>
<dbReference type="Proteomes" id="UP001362999">
    <property type="component" value="Unassembled WGS sequence"/>
</dbReference>
<evidence type="ECO:0000313" key="1">
    <source>
        <dbReference type="EMBL" id="KAK6987995.1"/>
    </source>
</evidence>
<feature type="non-terminal residue" evidence="1">
    <location>
        <position position="1"/>
    </location>
</feature>
<accession>A0AAV9ZN76</accession>
<keyword evidence="2" id="KW-1185">Reference proteome</keyword>
<protein>
    <recommendedName>
        <fullName evidence="3">Transposase</fullName>
    </recommendedName>
</protein>
<evidence type="ECO:0008006" key="3">
    <source>
        <dbReference type="Google" id="ProtNLM"/>
    </source>
</evidence>
<gene>
    <name evidence="1" type="ORF">R3P38DRAFT_2573848</name>
</gene>
<dbReference type="AlphaFoldDB" id="A0AAV9ZN76"/>
<reference evidence="1 2" key="1">
    <citation type="journal article" date="2024" name="J Genomics">
        <title>Draft genome sequencing and assembly of Favolaschia claudopus CIRM-BRFM 2984 isolated from oak limbs.</title>
        <authorList>
            <person name="Navarro D."/>
            <person name="Drula E."/>
            <person name="Chaduli D."/>
            <person name="Cazenave R."/>
            <person name="Ahrendt S."/>
            <person name="Wang J."/>
            <person name="Lipzen A."/>
            <person name="Daum C."/>
            <person name="Barry K."/>
            <person name="Grigoriev I.V."/>
            <person name="Favel A."/>
            <person name="Rosso M.N."/>
            <person name="Martin F."/>
        </authorList>
    </citation>
    <scope>NUCLEOTIDE SEQUENCE [LARGE SCALE GENOMIC DNA]</scope>
    <source>
        <strain evidence="1 2">CIRM-BRFM 2984</strain>
    </source>
</reference>
<organism evidence="1 2">
    <name type="scientific">Favolaschia claudopus</name>
    <dbReference type="NCBI Taxonomy" id="2862362"/>
    <lineage>
        <taxon>Eukaryota</taxon>
        <taxon>Fungi</taxon>
        <taxon>Dikarya</taxon>
        <taxon>Basidiomycota</taxon>
        <taxon>Agaricomycotina</taxon>
        <taxon>Agaricomycetes</taxon>
        <taxon>Agaricomycetidae</taxon>
        <taxon>Agaricales</taxon>
        <taxon>Marasmiineae</taxon>
        <taxon>Mycenaceae</taxon>
        <taxon>Favolaschia</taxon>
    </lineage>
</organism>